<comment type="caution">
    <text evidence="1">The sequence shown here is derived from an EMBL/GenBank/DDBJ whole genome shotgun (WGS) entry which is preliminary data.</text>
</comment>
<name>A0A392UDP2_9FABA</name>
<feature type="non-terminal residue" evidence="1">
    <location>
        <position position="42"/>
    </location>
</feature>
<evidence type="ECO:0000313" key="1">
    <source>
        <dbReference type="EMBL" id="MCI71522.1"/>
    </source>
</evidence>
<accession>A0A392UDP2</accession>
<sequence>MMNSLQTHIAGSEGVTEHWVSAIQFWVGLKMKSMDESKKVLQ</sequence>
<evidence type="ECO:0000313" key="2">
    <source>
        <dbReference type="Proteomes" id="UP000265520"/>
    </source>
</evidence>
<proteinExistence type="predicted"/>
<protein>
    <submittedName>
        <fullName evidence="1">Uncharacterized protein</fullName>
    </submittedName>
</protein>
<dbReference type="Proteomes" id="UP000265520">
    <property type="component" value="Unassembled WGS sequence"/>
</dbReference>
<keyword evidence="2" id="KW-1185">Reference proteome</keyword>
<reference evidence="1 2" key="1">
    <citation type="journal article" date="2018" name="Front. Plant Sci.">
        <title>Red Clover (Trifolium pratense) and Zigzag Clover (T. medium) - A Picture of Genomic Similarities and Differences.</title>
        <authorList>
            <person name="Dluhosova J."/>
            <person name="Istvanek J."/>
            <person name="Nedelnik J."/>
            <person name="Repkova J."/>
        </authorList>
    </citation>
    <scope>NUCLEOTIDE SEQUENCE [LARGE SCALE GENOMIC DNA]</scope>
    <source>
        <strain evidence="2">cv. 10/8</strain>
        <tissue evidence="1">Leaf</tissue>
    </source>
</reference>
<dbReference type="AlphaFoldDB" id="A0A392UDP2"/>
<organism evidence="1 2">
    <name type="scientific">Trifolium medium</name>
    <dbReference type="NCBI Taxonomy" id="97028"/>
    <lineage>
        <taxon>Eukaryota</taxon>
        <taxon>Viridiplantae</taxon>
        <taxon>Streptophyta</taxon>
        <taxon>Embryophyta</taxon>
        <taxon>Tracheophyta</taxon>
        <taxon>Spermatophyta</taxon>
        <taxon>Magnoliopsida</taxon>
        <taxon>eudicotyledons</taxon>
        <taxon>Gunneridae</taxon>
        <taxon>Pentapetalae</taxon>
        <taxon>rosids</taxon>
        <taxon>fabids</taxon>
        <taxon>Fabales</taxon>
        <taxon>Fabaceae</taxon>
        <taxon>Papilionoideae</taxon>
        <taxon>50 kb inversion clade</taxon>
        <taxon>NPAAA clade</taxon>
        <taxon>Hologalegina</taxon>
        <taxon>IRL clade</taxon>
        <taxon>Trifolieae</taxon>
        <taxon>Trifolium</taxon>
    </lineage>
</organism>
<dbReference type="EMBL" id="LXQA010797732">
    <property type="protein sequence ID" value="MCI71522.1"/>
    <property type="molecule type" value="Genomic_DNA"/>
</dbReference>